<dbReference type="PANTHER" id="PTHR45436:SF15">
    <property type="entry name" value="SENSOR HISTIDINE KINASE CUSS"/>
    <property type="match status" value="1"/>
</dbReference>
<evidence type="ECO:0000256" key="4">
    <source>
        <dbReference type="ARBA" id="ARBA00022553"/>
    </source>
</evidence>
<dbReference type="PATRIC" id="fig|1357400.3.peg.2358"/>
<dbReference type="RefSeq" id="WP_023928546.1">
    <property type="nucleotide sequence ID" value="NZ_KI669455.1"/>
</dbReference>
<evidence type="ECO:0000313" key="15">
    <source>
        <dbReference type="Proteomes" id="UP000018731"/>
    </source>
</evidence>
<evidence type="ECO:0000256" key="12">
    <source>
        <dbReference type="SAM" id="Phobius"/>
    </source>
</evidence>
<dbReference type="InterPro" id="IPR036890">
    <property type="entry name" value="HATPase_C_sf"/>
</dbReference>
<dbReference type="SUPFAM" id="SSF55874">
    <property type="entry name" value="ATPase domain of HSP90 chaperone/DNA topoisomerase II/histidine kinase"/>
    <property type="match status" value="1"/>
</dbReference>
<evidence type="ECO:0000313" key="14">
    <source>
        <dbReference type="EMBL" id="ETD22442.1"/>
    </source>
</evidence>
<dbReference type="STRING" id="1357400.HMPREF2086_01749"/>
<keyword evidence="5" id="KW-0808">Transferase</keyword>
<keyword evidence="9" id="KW-0902">Two-component regulatory system</keyword>
<evidence type="ECO:0000256" key="1">
    <source>
        <dbReference type="ARBA" id="ARBA00000085"/>
    </source>
</evidence>
<name>V8C5X3_9HELI</name>
<keyword evidence="7" id="KW-0418">Kinase</keyword>
<dbReference type="SMART" id="SM00387">
    <property type="entry name" value="HATPase_c"/>
    <property type="match status" value="1"/>
</dbReference>
<evidence type="ECO:0000256" key="6">
    <source>
        <dbReference type="ARBA" id="ARBA00022692"/>
    </source>
</evidence>
<dbReference type="InterPro" id="IPR003661">
    <property type="entry name" value="HisK_dim/P_dom"/>
</dbReference>
<proteinExistence type="predicted"/>
<dbReference type="eggNOG" id="COG0642">
    <property type="taxonomic scope" value="Bacteria"/>
</dbReference>
<dbReference type="SUPFAM" id="SSF47384">
    <property type="entry name" value="Homodimeric domain of signal transducing histidine kinase"/>
    <property type="match status" value="1"/>
</dbReference>
<feature type="transmembrane region" description="Helical" evidence="12">
    <location>
        <begin position="64"/>
        <end position="86"/>
    </location>
</feature>
<dbReference type="HOGENOM" id="CLU_000445_89_10_7"/>
<accession>V8C5X3</accession>
<keyword evidence="10 12" id="KW-0472">Membrane</keyword>
<reference evidence="14 15" key="1">
    <citation type="journal article" date="2014" name="Genome Announc.">
        <title>Draft genome sequences of six enterohepatic helicobacter species isolated from humans and one from rhesus macaques.</title>
        <authorList>
            <person name="Shen Z."/>
            <person name="Sheh A."/>
            <person name="Young S.K."/>
            <person name="Abouelliel A."/>
            <person name="Ward D.V."/>
            <person name="Earl A.M."/>
            <person name="Fox J.G."/>
        </authorList>
    </citation>
    <scope>NUCLEOTIDE SEQUENCE [LARGE SCALE GENOMIC DNA]</scope>
    <source>
        <strain evidence="14 15">MIT 99-5501</strain>
    </source>
</reference>
<feature type="region of interest" description="Disordered" evidence="11">
    <location>
        <begin position="172"/>
        <end position="196"/>
    </location>
</feature>
<evidence type="ECO:0000259" key="13">
    <source>
        <dbReference type="PROSITE" id="PS50109"/>
    </source>
</evidence>
<dbReference type="CDD" id="cd00082">
    <property type="entry name" value="HisKA"/>
    <property type="match status" value="1"/>
</dbReference>
<dbReference type="InterPro" id="IPR004358">
    <property type="entry name" value="Sig_transdc_His_kin-like_C"/>
</dbReference>
<keyword evidence="6 12" id="KW-0812">Transmembrane</keyword>
<dbReference type="PANTHER" id="PTHR45436">
    <property type="entry name" value="SENSOR HISTIDINE KINASE YKOH"/>
    <property type="match status" value="1"/>
</dbReference>
<dbReference type="PROSITE" id="PS50109">
    <property type="entry name" value="HIS_KIN"/>
    <property type="match status" value="1"/>
</dbReference>
<evidence type="ECO:0000256" key="2">
    <source>
        <dbReference type="ARBA" id="ARBA00004141"/>
    </source>
</evidence>
<dbReference type="SMART" id="SM00388">
    <property type="entry name" value="HisKA"/>
    <property type="match status" value="1"/>
</dbReference>
<feature type="compositionally biased region" description="Polar residues" evidence="11">
    <location>
        <begin position="172"/>
        <end position="195"/>
    </location>
</feature>
<keyword evidence="15" id="KW-1185">Reference proteome</keyword>
<dbReference type="EC" id="2.7.13.3" evidence="3"/>
<dbReference type="AlphaFoldDB" id="V8C5X3"/>
<organism evidence="14 15">
    <name type="scientific">Helicobacter macacae MIT 99-5501</name>
    <dbReference type="NCBI Taxonomy" id="1357400"/>
    <lineage>
        <taxon>Bacteria</taxon>
        <taxon>Pseudomonadati</taxon>
        <taxon>Campylobacterota</taxon>
        <taxon>Epsilonproteobacteria</taxon>
        <taxon>Campylobacterales</taxon>
        <taxon>Helicobacteraceae</taxon>
        <taxon>Helicobacter</taxon>
    </lineage>
</organism>
<feature type="transmembrane region" description="Helical" evidence="12">
    <location>
        <begin position="340"/>
        <end position="359"/>
    </location>
</feature>
<dbReference type="Proteomes" id="UP000018731">
    <property type="component" value="Unassembled WGS sequence"/>
</dbReference>
<dbReference type="PRINTS" id="PR00344">
    <property type="entry name" value="BCTRLSENSOR"/>
</dbReference>
<evidence type="ECO:0000256" key="7">
    <source>
        <dbReference type="ARBA" id="ARBA00022777"/>
    </source>
</evidence>
<dbReference type="Gene3D" id="1.10.287.130">
    <property type="match status" value="1"/>
</dbReference>
<evidence type="ECO:0000256" key="11">
    <source>
        <dbReference type="SAM" id="MobiDB-lite"/>
    </source>
</evidence>
<evidence type="ECO:0000256" key="3">
    <source>
        <dbReference type="ARBA" id="ARBA00012438"/>
    </source>
</evidence>
<dbReference type="Gene3D" id="3.30.565.10">
    <property type="entry name" value="Histidine kinase-like ATPase, C-terminal domain"/>
    <property type="match status" value="1"/>
</dbReference>
<sequence>MPNKKLKHFTQYGKNLKKLGNLRKFFKVIWGEMRASFLGKFFAFPKVPKSQNPKKIDTFTSTTYKILLLYLGTSVCFLGIISFMMYNKELHNLRDHQSMQMRNDFIQIATAMAQMDFKSSAGIEREIKKTLEEIEEKEAKLQKKNTPKNQAKLLKEIQKLQELRSLQAKQALQYQQNAQTPQDTPQVNQNAPQRFQKSKEASPALLEFLREMRAEINSPFALLDENLGVVYSDLSVGLDSISPIFASPQGFLRFEGFIFVNFSRNRGLLFHHPFGGGKIPKSAMKYLDKQGWIFILQGEAVESGTKIFSKDDARLEAQRFSQPKQIKSIKKEILSIRVEIIALMLLCLLVIAIVAYALVRLSLRPIKAQIKHLERFIKDTTHEVNTPLSVILMSVQKFDNSELGEGNKKRLHHIKLSAQSLHQMYQNLIFLNFYQGKNNEQSLQIDSLINERVEYFSTLLAQKNITLDSSLAPAKIYANKDEITIMLDNLLSNAIKYNHKGGTISLLLTASQDKATLEIRDSGYGIQKEDLERIFERYKRFNDDKGGFGIGLSLVSEIASKYDIDLKVQSEVGKGSAFVLVFRTL</sequence>
<comment type="subcellular location">
    <subcellularLocation>
        <location evidence="2">Membrane</location>
        <topology evidence="2">Multi-pass membrane protein</topology>
    </subcellularLocation>
</comment>
<keyword evidence="4" id="KW-0597">Phosphoprotein</keyword>
<feature type="domain" description="Histidine kinase" evidence="13">
    <location>
        <begin position="379"/>
        <end position="585"/>
    </location>
</feature>
<evidence type="ECO:0000256" key="8">
    <source>
        <dbReference type="ARBA" id="ARBA00022989"/>
    </source>
</evidence>
<evidence type="ECO:0000256" key="10">
    <source>
        <dbReference type="ARBA" id="ARBA00023136"/>
    </source>
</evidence>
<dbReference type="GO" id="GO:0005886">
    <property type="term" value="C:plasma membrane"/>
    <property type="evidence" value="ECO:0007669"/>
    <property type="project" value="TreeGrafter"/>
</dbReference>
<protein>
    <recommendedName>
        <fullName evidence="3">histidine kinase</fullName>
        <ecNumber evidence="3">2.7.13.3</ecNumber>
    </recommendedName>
</protein>
<dbReference type="Pfam" id="PF00512">
    <property type="entry name" value="HisKA"/>
    <property type="match status" value="1"/>
</dbReference>
<dbReference type="OrthoDB" id="9761634at2"/>
<comment type="catalytic activity">
    <reaction evidence="1">
        <text>ATP + protein L-histidine = ADP + protein N-phospho-L-histidine.</text>
        <dbReference type="EC" id="2.7.13.3"/>
    </reaction>
</comment>
<dbReference type="InterPro" id="IPR036097">
    <property type="entry name" value="HisK_dim/P_sf"/>
</dbReference>
<dbReference type="EMBL" id="AZJI01000009">
    <property type="protein sequence ID" value="ETD22442.1"/>
    <property type="molecule type" value="Genomic_DNA"/>
</dbReference>
<keyword evidence="8 12" id="KW-1133">Transmembrane helix</keyword>
<dbReference type="GO" id="GO:0000155">
    <property type="term" value="F:phosphorelay sensor kinase activity"/>
    <property type="evidence" value="ECO:0007669"/>
    <property type="project" value="InterPro"/>
</dbReference>
<evidence type="ECO:0000256" key="9">
    <source>
        <dbReference type="ARBA" id="ARBA00023012"/>
    </source>
</evidence>
<dbReference type="InterPro" id="IPR003594">
    <property type="entry name" value="HATPase_dom"/>
</dbReference>
<dbReference type="InterPro" id="IPR050428">
    <property type="entry name" value="TCS_sensor_his_kinase"/>
</dbReference>
<dbReference type="InterPro" id="IPR005467">
    <property type="entry name" value="His_kinase_dom"/>
</dbReference>
<comment type="caution">
    <text evidence="14">The sequence shown here is derived from an EMBL/GenBank/DDBJ whole genome shotgun (WGS) entry which is preliminary data.</text>
</comment>
<dbReference type="Pfam" id="PF02518">
    <property type="entry name" value="HATPase_c"/>
    <property type="match status" value="1"/>
</dbReference>
<evidence type="ECO:0000256" key="5">
    <source>
        <dbReference type="ARBA" id="ARBA00022679"/>
    </source>
</evidence>
<gene>
    <name evidence="14" type="ORF">HMPREF2086_01749</name>
</gene>